<sequence length="85" mass="9393">MIFLFFCTFALLLSPVATKSIVDERLVRVRRHGSGHHGQGMLSGQQWGQGMQPGQQWGQGMRLGQQWPGQGMGLGGMRPGMGPWR</sequence>
<organism evidence="2 3">
    <name type="scientific">Cylicocyclus nassatus</name>
    <name type="common">Nematode worm</name>
    <dbReference type="NCBI Taxonomy" id="53992"/>
    <lineage>
        <taxon>Eukaryota</taxon>
        <taxon>Metazoa</taxon>
        <taxon>Ecdysozoa</taxon>
        <taxon>Nematoda</taxon>
        <taxon>Chromadorea</taxon>
        <taxon>Rhabditida</taxon>
        <taxon>Rhabditina</taxon>
        <taxon>Rhabditomorpha</taxon>
        <taxon>Strongyloidea</taxon>
        <taxon>Strongylidae</taxon>
        <taxon>Cylicocyclus</taxon>
    </lineage>
</organism>
<reference evidence="2" key="1">
    <citation type="submission" date="2023-07" db="EMBL/GenBank/DDBJ databases">
        <authorList>
            <consortium name="CYATHOMIX"/>
        </authorList>
    </citation>
    <scope>NUCLEOTIDE SEQUENCE</scope>
    <source>
        <strain evidence="2">N/A</strain>
    </source>
</reference>
<name>A0AA36DV70_CYLNA</name>
<dbReference type="AlphaFoldDB" id="A0AA36DV70"/>
<evidence type="ECO:0000313" key="3">
    <source>
        <dbReference type="Proteomes" id="UP001176961"/>
    </source>
</evidence>
<evidence type="ECO:0000313" key="2">
    <source>
        <dbReference type="EMBL" id="CAJ0593280.1"/>
    </source>
</evidence>
<feature type="region of interest" description="Disordered" evidence="1">
    <location>
        <begin position="33"/>
        <end position="63"/>
    </location>
</feature>
<comment type="caution">
    <text evidence="2">The sequence shown here is derived from an EMBL/GenBank/DDBJ whole genome shotgun (WGS) entry which is preliminary data.</text>
</comment>
<evidence type="ECO:0000256" key="1">
    <source>
        <dbReference type="SAM" id="MobiDB-lite"/>
    </source>
</evidence>
<dbReference type="EMBL" id="CATQJL010000112">
    <property type="protein sequence ID" value="CAJ0593280.1"/>
    <property type="molecule type" value="Genomic_DNA"/>
</dbReference>
<feature type="compositionally biased region" description="Low complexity" evidence="1">
    <location>
        <begin position="44"/>
        <end position="63"/>
    </location>
</feature>
<proteinExistence type="predicted"/>
<dbReference type="Proteomes" id="UP001176961">
    <property type="component" value="Unassembled WGS sequence"/>
</dbReference>
<gene>
    <name evidence="2" type="ORF">CYNAS_LOCUS5263</name>
</gene>
<keyword evidence="3" id="KW-1185">Reference proteome</keyword>
<accession>A0AA36DV70</accession>
<protein>
    <submittedName>
        <fullName evidence="2">Uncharacterized protein</fullName>
    </submittedName>
</protein>